<organism evidence="1 2">
    <name type="scientific">Pleuronectes platessa</name>
    <name type="common">European plaice</name>
    <dbReference type="NCBI Taxonomy" id="8262"/>
    <lineage>
        <taxon>Eukaryota</taxon>
        <taxon>Metazoa</taxon>
        <taxon>Chordata</taxon>
        <taxon>Craniata</taxon>
        <taxon>Vertebrata</taxon>
        <taxon>Euteleostomi</taxon>
        <taxon>Actinopterygii</taxon>
        <taxon>Neopterygii</taxon>
        <taxon>Teleostei</taxon>
        <taxon>Neoteleostei</taxon>
        <taxon>Acanthomorphata</taxon>
        <taxon>Carangaria</taxon>
        <taxon>Pleuronectiformes</taxon>
        <taxon>Pleuronectoidei</taxon>
        <taxon>Pleuronectidae</taxon>
        <taxon>Pleuronectes</taxon>
    </lineage>
</organism>
<dbReference type="AlphaFoldDB" id="A0A9N7UWV2"/>
<evidence type="ECO:0000313" key="1">
    <source>
        <dbReference type="EMBL" id="CAB1438050.1"/>
    </source>
</evidence>
<accession>A0A9N7UWV2</accession>
<dbReference type="Proteomes" id="UP001153269">
    <property type="component" value="Unassembled WGS sequence"/>
</dbReference>
<dbReference type="EMBL" id="CADEAL010002103">
    <property type="protein sequence ID" value="CAB1438050.1"/>
    <property type="molecule type" value="Genomic_DNA"/>
</dbReference>
<name>A0A9N7UWV2_PLEPL</name>
<evidence type="ECO:0000313" key="2">
    <source>
        <dbReference type="Proteomes" id="UP001153269"/>
    </source>
</evidence>
<proteinExistence type="predicted"/>
<sequence>MLRLSAWRTGGLARLLHPDPLFAFDSKSHNDIQVLTRLRNEAAEGGERKIESEEEGACTCELLGTRVHVARPVKRSPCFFFLPHTLHCFILSLSALCTSSLVCARFFLPPPPPPPPPPPRCPHAPLLYGFLSFTVKGPVPRGGLGPDPSTGD</sequence>
<protein>
    <submittedName>
        <fullName evidence="1">Uncharacterized protein</fullName>
    </submittedName>
</protein>
<keyword evidence="2" id="KW-1185">Reference proteome</keyword>
<reference evidence="1" key="1">
    <citation type="submission" date="2020-03" db="EMBL/GenBank/DDBJ databases">
        <authorList>
            <person name="Weist P."/>
        </authorList>
    </citation>
    <scope>NUCLEOTIDE SEQUENCE</scope>
</reference>
<gene>
    <name evidence="1" type="ORF">PLEPLA_LOCUS26016</name>
</gene>
<comment type="caution">
    <text evidence="1">The sequence shown here is derived from an EMBL/GenBank/DDBJ whole genome shotgun (WGS) entry which is preliminary data.</text>
</comment>